<accession>A0AAD9AKI4</accession>
<keyword evidence="1" id="KW-1133">Transmembrane helix</keyword>
<name>A0AAD9AKI4_9PEZI</name>
<dbReference type="Proteomes" id="UP001243330">
    <property type="component" value="Unassembled WGS sequence"/>
</dbReference>
<reference evidence="2" key="1">
    <citation type="submission" date="2023-01" db="EMBL/GenBank/DDBJ databases">
        <title>Colletotrichum chrysophilum M932 genome sequence.</title>
        <authorList>
            <person name="Baroncelli R."/>
        </authorList>
    </citation>
    <scope>NUCLEOTIDE SEQUENCE</scope>
    <source>
        <strain evidence="2">M932</strain>
    </source>
</reference>
<evidence type="ECO:0000313" key="2">
    <source>
        <dbReference type="EMBL" id="KAK1849264.1"/>
    </source>
</evidence>
<dbReference type="AlphaFoldDB" id="A0AAD9AKI4"/>
<keyword evidence="1" id="KW-0472">Membrane</keyword>
<dbReference type="PROSITE" id="PS51257">
    <property type="entry name" value="PROKAR_LIPOPROTEIN"/>
    <property type="match status" value="1"/>
</dbReference>
<comment type="caution">
    <text evidence="2">The sequence shown here is derived from an EMBL/GenBank/DDBJ whole genome shotgun (WGS) entry which is preliminary data.</text>
</comment>
<evidence type="ECO:0000313" key="3">
    <source>
        <dbReference type="Proteomes" id="UP001243330"/>
    </source>
</evidence>
<sequence>MQCRPSVVEWLPLLVAAAASCAVWGTLLYLPRTGYPGGVSQPVCRPTAMTCLMHPPHHVPARNHTRLTRKPHPQAASITYKGHESEPTPLFFLSFLTILRASEAKNGTDVLATALLFCPHDCRHFSSGLVGRDRMGMVERVSLQCVCGCDGGAKGTPLVLGETAAQPPPPLPSSSSSSSSTVAMIPCDVPTPSSVLTPQALWAFPGAFGHLHAMLRFKTLVPWERTIPHERDP</sequence>
<proteinExistence type="predicted"/>
<evidence type="ECO:0000256" key="1">
    <source>
        <dbReference type="SAM" id="Phobius"/>
    </source>
</evidence>
<organism evidence="2 3">
    <name type="scientific">Colletotrichum chrysophilum</name>
    <dbReference type="NCBI Taxonomy" id="1836956"/>
    <lineage>
        <taxon>Eukaryota</taxon>
        <taxon>Fungi</taxon>
        <taxon>Dikarya</taxon>
        <taxon>Ascomycota</taxon>
        <taxon>Pezizomycotina</taxon>
        <taxon>Sordariomycetes</taxon>
        <taxon>Hypocreomycetidae</taxon>
        <taxon>Glomerellales</taxon>
        <taxon>Glomerellaceae</taxon>
        <taxon>Colletotrichum</taxon>
        <taxon>Colletotrichum gloeosporioides species complex</taxon>
    </lineage>
</organism>
<feature type="transmembrane region" description="Helical" evidence="1">
    <location>
        <begin position="7"/>
        <end position="30"/>
    </location>
</feature>
<keyword evidence="1" id="KW-0812">Transmembrane</keyword>
<dbReference type="EMBL" id="JAQOWY010000148">
    <property type="protein sequence ID" value="KAK1849264.1"/>
    <property type="molecule type" value="Genomic_DNA"/>
</dbReference>
<keyword evidence="3" id="KW-1185">Reference proteome</keyword>
<protein>
    <submittedName>
        <fullName evidence="2">Uncharacterized protein</fullName>
    </submittedName>
</protein>
<gene>
    <name evidence="2" type="ORF">CCHR01_08098</name>
</gene>